<dbReference type="Proteomes" id="UP001164539">
    <property type="component" value="Chromosome 11"/>
</dbReference>
<protein>
    <submittedName>
        <fullName evidence="1">Cyclic nucleotide-gated ion channel 1</fullName>
    </submittedName>
</protein>
<evidence type="ECO:0000313" key="1">
    <source>
        <dbReference type="EMBL" id="KAJ4705867.1"/>
    </source>
</evidence>
<name>A0ACC1X4K4_MELAZ</name>
<sequence length="655" mass="75560">MNYRSEKLVRFNDWNSEKSPEGQYSVHYGLQSGRFRSTFNSVSEKFQRGFESGSERLKGIKRTLQSCSFNRVVSKGLGSGTKVLDPQGPFLQRWNKIFVLSCVVAVSLDPLFLYVPVINGGRKCLDLDKKMETTASVLRSFTDIFYILHIILQFRTGFIAPSSRVFGRGVLVEDTWLIAKRYLSSYFLIDILAVLPLPQVVIGMVMRGSKFLNAVNLLKYFVIFQSVPRAIRIYPLFTEVRGNSGIVAEATWPKAVFNLLLYMLAGHVLGALWYFFAIERLTVCWKKACVHHNACSHGSFYCDDNSGDYRFLNDFCPTKMQNTTIFNFGIFSDALQSGVVEVTDFPQKFLHCLQWGLQNLSCFGQNLQTSSYVWENFFAIFITISGLVLFLFLIGNIQIYLQSKTIRSEEMRLKLREIEQWMPYQKLSKDLQQEVRKHQQYIWRETKGVDVENFLNNLPKNLKRSINRELFLRFLLRVPIFDSMKNEQVLSAMCDRLKPVLYTAESYIVQEGDPVDEMLFIMRGKLLCATTDSKGKDLCNATYLVGGDFIGEEVFTWALNPGSAPDLPVSTRTVRALTEIEGFVLMVDDLKFAASQFRQQNKEKLRRIFRFYSLPWRTWAACFIQAAWRRYVRTKLKESLHEEIDRLQASSAKFG</sequence>
<comment type="caution">
    <text evidence="1">The sequence shown here is derived from an EMBL/GenBank/DDBJ whole genome shotgun (WGS) entry which is preliminary data.</text>
</comment>
<keyword evidence="2" id="KW-1185">Reference proteome</keyword>
<reference evidence="1 2" key="1">
    <citation type="journal article" date="2023" name="Science">
        <title>Complex scaffold remodeling in plant triterpene biosynthesis.</title>
        <authorList>
            <person name="De La Pena R."/>
            <person name="Hodgson H."/>
            <person name="Liu J.C."/>
            <person name="Stephenson M.J."/>
            <person name="Martin A.C."/>
            <person name="Owen C."/>
            <person name="Harkess A."/>
            <person name="Leebens-Mack J."/>
            <person name="Jimenez L.E."/>
            <person name="Osbourn A."/>
            <person name="Sattely E.S."/>
        </authorList>
    </citation>
    <scope>NUCLEOTIDE SEQUENCE [LARGE SCALE GENOMIC DNA]</scope>
    <source>
        <strain evidence="2">cv. JPN11</strain>
        <tissue evidence="1">Leaf</tissue>
    </source>
</reference>
<evidence type="ECO:0000313" key="2">
    <source>
        <dbReference type="Proteomes" id="UP001164539"/>
    </source>
</evidence>
<accession>A0ACC1X4K4</accession>
<proteinExistence type="predicted"/>
<organism evidence="1 2">
    <name type="scientific">Melia azedarach</name>
    <name type="common">Chinaberry tree</name>
    <dbReference type="NCBI Taxonomy" id="155640"/>
    <lineage>
        <taxon>Eukaryota</taxon>
        <taxon>Viridiplantae</taxon>
        <taxon>Streptophyta</taxon>
        <taxon>Embryophyta</taxon>
        <taxon>Tracheophyta</taxon>
        <taxon>Spermatophyta</taxon>
        <taxon>Magnoliopsida</taxon>
        <taxon>eudicotyledons</taxon>
        <taxon>Gunneridae</taxon>
        <taxon>Pentapetalae</taxon>
        <taxon>rosids</taxon>
        <taxon>malvids</taxon>
        <taxon>Sapindales</taxon>
        <taxon>Meliaceae</taxon>
        <taxon>Melia</taxon>
    </lineage>
</organism>
<dbReference type="EMBL" id="CM051404">
    <property type="protein sequence ID" value="KAJ4705867.1"/>
    <property type="molecule type" value="Genomic_DNA"/>
</dbReference>
<gene>
    <name evidence="1" type="ORF">OWV82_019600</name>
</gene>